<gene>
    <name evidence="2" type="ORF">HETIRDRAFT_107454</name>
</gene>
<feature type="region of interest" description="Disordered" evidence="1">
    <location>
        <begin position="79"/>
        <end position="100"/>
    </location>
</feature>
<dbReference type="HOGENOM" id="CLU_1283405_0_0_1"/>
<feature type="compositionally biased region" description="Acidic residues" evidence="1">
    <location>
        <begin position="79"/>
        <end position="94"/>
    </location>
</feature>
<dbReference type="RefSeq" id="XP_009549825.1">
    <property type="nucleotide sequence ID" value="XM_009551530.1"/>
</dbReference>
<evidence type="ECO:0000256" key="1">
    <source>
        <dbReference type="SAM" id="MobiDB-lite"/>
    </source>
</evidence>
<evidence type="ECO:0000313" key="3">
    <source>
        <dbReference type="Proteomes" id="UP000030671"/>
    </source>
</evidence>
<accession>W4JW69</accession>
<protein>
    <submittedName>
        <fullName evidence="2">Uncharacterized protein</fullName>
    </submittedName>
</protein>
<dbReference type="AlphaFoldDB" id="W4JW69"/>
<feature type="compositionally biased region" description="Basic and acidic residues" evidence="1">
    <location>
        <begin position="192"/>
        <end position="215"/>
    </location>
</feature>
<organism evidence="2 3">
    <name type="scientific">Heterobasidion irregulare (strain TC 32-1)</name>
    <dbReference type="NCBI Taxonomy" id="747525"/>
    <lineage>
        <taxon>Eukaryota</taxon>
        <taxon>Fungi</taxon>
        <taxon>Dikarya</taxon>
        <taxon>Basidiomycota</taxon>
        <taxon>Agaricomycotina</taxon>
        <taxon>Agaricomycetes</taxon>
        <taxon>Russulales</taxon>
        <taxon>Bondarzewiaceae</taxon>
        <taxon>Heterobasidion</taxon>
        <taxon>Heterobasidion annosum species complex</taxon>
    </lineage>
</organism>
<dbReference type="EMBL" id="KI925462">
    <property type="protein sequence ID" value="ETW77798.1"/>
    <property type="molecule type" value="Genomic_DNA"/>
</dbReference>
<reference evidence="2 3" key="1">
    <citation type="journal article" date="2012" name="New Phytol.">
        <title>Insight into trade-off between wood decay and parasitism from the genome of a fungal forest pathogen.</title>
        <authorList>
            <person name="Olson A."/>
            <person name="Aerts A."/>
            <person name="Asiegbu F."/>
            <person name="Belbahri L."/>
            <person name="Bouzid O."/>
            <person name="Broberg A."/>
            <person name="Canback B."/>
            <person name="Coutinho P.M."/>
            <person name="Cullen D."/>
            <person name="Dalman K."/>
            <person name="Deflorio G."/>
            <person name="van Diepen L.T."/>
            <person name="Dunand C."/>
            <person name="Duplessis S."/>
            <person name="Durling M."/>
            <person name="Gonthier P."/>
            <person name="Grimwood J."/>
            <person name="Fossdal C.G."/>
            <person name="Hansson D."/>
            <person name="Henrissat B."/>
            <person name="Hietala A."/>
            <person name="Himmelstrand K."/>
            <person name="Hoffmeister D."/>
            <person name="Hogberg N."/>
            <person name="James T.Y."/>
            <person name="Karlsson M."/>
            <person name="Kohler A."/>
            <person name="Kues U."/>
            <person name="Lee Y.H."/>
            <person name="Lin Y.C."/>
            <person name="Lind M."/>
            <person name="Lindquist E."/>
            <person name="Lombard V."/>
            <person name="Lucas S."/>
            <person name="Lunden K."/>
            <person name="Morin E."/>
            <person name="Murat C."/>
            <person name="Park J."/>
            <person name="Raffaello T."/>
            <person name="Rouze P."/>
            <person name="Salamov A."/>
            <person name="Schmutz J."/>
            <person name="Solheim H."/>
            <person name="Stahlberg J."/>
            <person name="Velez H."/>
            <person name="de Vries R.P."/>
            <person name="Wiebenga A."/>
            <person name="Woodward S."/>
            <person name="Yakovlev I."/>
            <person name="Garbelotto M."/>
            <person name="Martin F."/>
            <person name="Grigoriev I.V."/>
            <person name="Stenlid J."/>
        </authorList>
    </citation>
    <scope>NUCLEOTIDE SEQUENCE [LARGE SCALE GENOMIC DNA]</scope>
    <source>
        <strain evidence="2 3">TC 32-1</strain>
    </source>
</reference>
<evidence type="ECO:0000313" key="2">
    <source>
        <dbReference type="EMBL" id="ETW77798.1"/>
    </source>
</evidence>
<feature type="region of interest" description="Disordered" evidence="1">
    <location>
        <begin position="171"/>
        <end position="215"/>
    </location>
</feature>
<dbReference type="InParanoid" id="W4JW69"/>
<dbReference type="Proteomes" id="UP000030671">
    <property type="component" value="Unassembled WGS sequence"/>
</dbReference>
<proteinExistence type="predicted"/>
<dbReference type="KEGG" id="hir:HETIRDRAFT_107454"/>
<keyword evidence="3" id="KW-1185">Reference proteome</keyword>
<name>W4JW69_HETIT</name>
<dbReference type="GeneID" id="20666246"/>
<dbReference type="OrthoDB" id="3222020at2759"/>
<sequence length="215" mass="24382">MPLVFLWLGRVHILVNRAREEDLGDDDSDALSTVVSMRMNVSAQIRCFCGGIFNSWYESQNLNNIYRRLLTAINEGDEDRDYVEDDDDDSSNDEGAERQQKLIVKESKPDRQPKLKGDVDRKMQQLWQRMNGLDDRLGNIENLLKALVTAKNIGPLSSSTSTVQPISRQVAQNDAPVDCEPPTSSRGSNDQDTDKDNEAVRGEYFGETREYYGDE</sequence>